<evidence type="ECO:0000256" key="1">
    <source>
        <dbReference type="SAM" id="MobiDB-lite"/>
    </source>
</evidence>
<feature type="region of interest" description="Disordered" evidence="1">
    <location>
        <begin position="86"/>
        <end position="109"/>
    </location>
</feature>
<accession>A0A6L2KAD9</accession>
<comment type="caution">
    <text evidence="2">The sequence shown here is derived from an EMBL/GenBank/DDBJ whole genome shotgun (WGS) entry which is preliminary data.</text>
</comment>
<gene>
    <name evidence="2" type="ORF">Tci_018401</name>
</gene>
<organism evidence="2">
    <name type="scientific">Tanacetum cinerariifolium</name>
    <name type="common">Dalmatian daisy</name>
    <name type="synonym">Chrysanthemum cinerariifolium</name>
    <dbReference type="NCBI Taxonomy" id="118510"/>
    <lineage>
        <taxon>Eukaryota</taxon>
        <taxon>Viridiplantae</taxon>
        <taxon>Streptophyta</taxon>
        <taxon>Embryophyta</taxon>
        <taxon>Tracheophyta</taxon>
        <taxon>Spermatophyta</taxon>
        <taxon>Magnoliopsida</taxon>
        <taxon>eudicotyledons</taxon>
        <taxon>Gunneridae</taxon>
        <taxon>Pentapetalae</taxon>
        <taxon>asterids</taxon>
        <taxon>campanulids</taxon>
        <taxon>Asterales</taxon>
        <taxon>Asteraceae</taxon>
        <taxon>Asteroideae</taxon>
        <taxon>Anthemideae</taxon>
        <taxon>Anthemidinae</taxon>
        <taxon>Tanacetum</taxon>
    </lineage>
</organism>
<dbReference type="AlphaFoldDB" id="A0A6L2KAD9"/>
<evidence type="ECO:0000313" key="2">
    <source>
        <dbReference type="EMBL" id="GEU46423.1"/>
    </source>
</evidence>
<protein>
    <submittedName>
        <fullName evidence="2">Exosome complex component RRP45A-like</fullName>
    </submittedName>
</protein>
<name>A0A6L2KAD9_TANCI</name>
<dbReference type="EMBL" id="BKCJ010002123">
    <property type="protein sequence ID" value="GEU46423.1"/>
    <property type="molecule type" value="Genomic_DNA"/>
</dbReference>
<sequence length="141" mass="15557">MAYPLFEPGYPGDSSIELGRIVDRGFKKNKLLNINMFNESSSRSSLESEEKNRHNLRRISASEERTKIRMMEDSLQELVSYCQHLLTPSSSDPGEGATSIDNSPSSSGGHIVVIEQSHYEEALMEGSMTATLNTNGDVCAI</sequence>
<reference evidence="2" key="1">
    <citation type="journal article" date="2019" name="Sci. Rep.">
        <title>Draft genome of Tanacetum cinerariifolium, the natural source of mosquito coil.</title>
        <authorList>
            <person name="Yamashiro T."/>
            <person name="Shiraishi A."/>
            <person name="Satake H."/>
            <person name="Nakayama K."/>
        </authorList>
    </citation>
    <scope>NUCLEOTIDE SEQUENCE</scope>
</reference>
<proteinExistence type="predicted"/>
<feature type="compositionally biased region" description="Polar residues" evidence="1">
    <location>
        <begin position="99"/>
        <end position="108"/>
    </location>
</feature>